<dbReference type="AlphaFoldDB" id="A0AAN6U1V6"/>
<keyword evidence="2" id="KW-1185">Reference proteome</keyword>
<dbReference type="EMBL" id="MU853226">
    <property type="protein sequence ID" value="KAK4124922.1"/>
    <property type="molecule type" value="Genomic_DNA"/>
</dbReference>
<comment type="caution">
    <text evidence="1">The sequence shown here is derived from an EMBL/GenBank/DDBJ whole genome shotgun (WGS) entry which is preliminary data.</text>
</comment>
<evidence type="ECO:0000313" key="2">
    <source>
        <dbReference type="Proteomes" id="UP001302602"/>
    </source>
</evidence>
<proteinExistence type="predicted"/>
<evidence type="ECO:0000313" key="1">
    <source>
        <dbReference type="EMBL" id="KAK4124922.1"/>
    </source>
</evidence>
<accession>A0AAN6U1V6</accession>
<gene>
    <name evidence="1" type="ORF">N657DRAFT_339470</name>
</gene>
<dbReference type="GeneID" id="87823665"/>
<reference evidence="1" key="1">
    <citation type="journal article" date="2023" name="Mol. Phylogenet. Evol.">
        <title>Genome-scale phylogeny and comparative genomics of the fungal order Sordariales.</title>
        <authorList>
            <person name="Hensen N."/>
            <person name="Bonometti L."/>
            <person name="Westerberg I."/>
            <person name="Brannstrom I.O."/>
            <person name="Guillou S."/>
            <person name="Cros-Aarteil S."/>
            <person name="Calhoun S."/>
            <person name="Haridas S."/>
            <person name="Kuo A."/>
            <person name="Mondo S."/>
            <person name="Pangilinan J."/>
            <person name="Riley R."/>
            <person name="LaButti K."/>
            <person name="Andreopoulos B."/>
            <person name="Lipzen A."/>
            <person name="Chen C."/>
            <person name="Yan M."/>
            <person name="Daum C."/>
            <person name="Ng V."/>
            <person name="Clum A."/>
            <person name="Steindorff A."/>
            <person name="Ohm R.A."/>
            <person name="Martin F."/>
            <person name="Silar P."/>
            <person name="Natvig D.O."/>
            <person name="Lalanne C."/>
            <person name="Gautier V."/>
            <person name="Ament-Velasquez S.L."/>
            <person name="Kruys A."/>
            <person name="Hutchinson M.I."/>
            <person name="Powell A.J."/>
            <person name="Barry K."/>
            <person name="Miller A.N."/>
            <person name="Grigoriev I.V."/>
            <person name="Debuchy R."/>
            <person name="Gladieux P."/>
            <person name="Hiltunen Thoren M."/>
            <person name="Johannesson H."/>
        </authorList>
    </citation>
    <scope>NUCLEOTIDE SEQUENCE</scope>
    <source>
        <strain evidence="1">CBS 731.68</strain>
    </source>
</reference>
<dbReference type="Proteomes" id="UP001302602">
    <property type="component" value="Unassembled WGS sequence"/>
</dbReference>
<sequence>MRKSPSLRKRYTCSLQPTYASTSISASKPISTRCVTEAQHQMHDPPPKNTMVYFTQTLLRALGRLTQPPLETEGVISQGLSIQISAGFVKCGTETDIERDAPGRVKRCEGKETREMEGAQSGLCVLIHIAKSVRVGSVVHSLQFAEAPEYAGLR</sequence>
<organism evidence="1 2">
    <name type="scientific">Parathielavia appendiculata</name>
    <dbReference type="NCBI Taxonomy" id="2587402"/>
    <lineage>
        <taxon>Eukaryota</taxon>
        <taxon>Fungi</taxon>
        <taxon>Dikarya</taxon>
        <taxon>Ascomycota</taxon>
        <taxon>Pezizomycotina</taxon>
        <taxon>Sordariomycetes</taxon>
        <taxon>Sordariomycetidae</taxon>
        <taxon>Sordariales</taxon>
        <taxon>Chaetomiaceae</taxon>
        <taxon>Parathielavia</taxon>
    </lineage>
</organism>
<dbReference type="RefSeq" id="XP_062648693.1">
    <property type="nucleotide sequence ID" value="XM_062786895.1"/>
</dbReference>
<reference evidence="1" key="2">
    <citation type="submission" date="2023-05" db="EMBL/GenBank/DDBJ databases">
        <authorList>
            <consortium name="Lawrence Berkeley National Laboratory"/>
            <person name="Steindorff A."/>
            <person name="Hensen N."/>
            <person name="Bonometti L."/>
            <person name="Westerberg I."/>
            <person name="Brannstrom I.O."/>
            <person name="Guillou S."/>
            <person name="Cros-Aarteil S."/>
            <person name="Calhoun S."/>
            <person name="Haridas S."/>
            <person name="Kuo A."/>
            <person name="Mondo S."/>
            <person name="Pangilinan J."/>
            <person name="Riley R."/>
            <person name="Labutti K."/>
            <person name="Andreopoulos B."/>
            <person name="Lipzen A."/>
            <person name="Chen C."/>
            <person name="Yanf M."/>
            <person name="Daum C."/>
            <person name="Ng V."/>
            <person name="Clum A."/>
            <person name="Ohm R."/>
            <person name="Martin F."/>
            <person name="Silar P."/>
            <person name="Natvig D."/>
            <person name="Lalanne C."/>
            <person name="Gautier V."/>
            <person name="Ament-Velasquez S.L."/>
            <person name="Kruys A."/>
            <person name="Hutchinson M.I."/>
            <person name="Powell A.J."/>
            <person name="Barry K."/>
            <person name="Miller A.N."/>
            <person name="Grigoriev I.V."/>
            <person name="Debuchy R."/>
            <person name="Gladieux P."/>
            <person name="Thoren M.H."/>
            <person name="Johannesson H."/>
        </authorList>
    </citation>
    <scope>NUCLEOTIDE SEQUENCE</scope>
    <source>
        <strain evidence="1">CBS 731.68</strain>
    </source>
</reference>
<protein>
    <submittedName>
        <fullName evidence="1">Uncharacterized protein</fullName>
    </submittedName>
</protein>
<name>A0AAN6U1V6_9PEZI</name>